<dbReference type="Proteomes" id="UP000019112">
    <property type="component" value="Unassembled WGS sequence"/>
</dbReference>
<evidence type="ECO:0000313" key="4">
    <source>
        <dbReference type="Proteomes" id="UP000019112"/>
    </source>
</evidence>
<comment type="caution">
    <text evidence="3">The sequence shown here is derived from an EMBL/GenBank/DDBJ whole genome shotgun (WGS) entry which is preliminary data.</text>
</comment>
<dbReference type="OrthoDB" id="10012197at2"/>
<organism evidence="3 4">
    <name type="scientific">Holospora obtusa F1</name>
    <dbReference type="NCBI Taxonomy" id="1399147"/>
    <lineage>
        <taxon>Bacteria</taxon>
        <taxon>Pseudomonadati</taxon>
        <taxon>Pseudomonadota</taxon>
        <taxon>Alphaproteobacteria</taxon>
        <taxon>Holosporales</taxon>
        <taxon>Holosporaceae</taxon>
        <taxon>Holospora</taxon>
    </lineage>
</organism>
<dbReference type="AlphaFoldDB" id="W6TDS2"/>
<keyword evidence="2" id="KW-0732">Signal</keyword>
<protein>
    <submittedName>
        <fullName evidence="3">Uncharacterized protein</fullName>
    </submittedName>
</protein>
<feature type="compositionally biased region" description="Basic and acidic residues" evidence="1">
    <location>
        <begin position="103"/>
        <end position="120"/>
    </location>
</feature>
<feature type="region of interest" description="Disordered" evidence="1">
    <location>
        <begin position="103"/>
        <end position="130"/>
    </location>
</feature>
<evidence type="ECO:0000313" key="3">
    <source>
        <dbReference type="EMBL" id="ETZ06926.1"/>
    </source>
</evidence>
<feature type="signal peptide" evidence="2">
    <location>
        <begin position="1"/>
        <end position="21"/>
    </location>
</feature>
<proteinExistence type="predicted"/>
<evidence type="ECO:0000256" key="2">
    <source>
        <dbReference type="SAM" id="SignalP"/>
    </source>
</evidence>
<sequence>MSKFYTLFLSILTLTMGSALYAEGSVNAWILEIIQSQVPEDQKNEKVMAKIVNAVKDFKDSSVYDSSASKVMAGLFFKDIKWNEIDEPNLTKVIDKFLNEIKKSPPVPEREPSPVPEREPSPSPTTFTQTQADIIRLKGEIEMQKKVLDEKINSLKVLVDSEKKSISQEESEHFGTKITNVLDESIADSVNDMKNDISFEDVDKIAGVSEKMFSGNLEKKLFSKLKQGIEEDQKSIESTIDEVD</sequence>
<reference evidence="3 4" key="1">
    <citation type="journal article" date="2014" name="FEMS Microbiol. Lett.">
        <title>Draft genome sequences of three Holospora species (Holospora obtusa, Holospora undulata, and Holospora elegans), endonuclear symbiotic bacteria of the ciliate Paramecium caudatum.</title>
        <authorList>
            <person name="Dohra H."/>
            <person name="Tanaka K."/>
            <person name="Suzuki T."/>
            <person name="Fujishima M."/>
            <person name="Suzuki H."/>
        </authorList>
    </citation>
    <scope>NUCLEOTIDE SEQUENCE [LARGE SCALE GENOMIC DNA]</scope>
    <source>
        <strain evidence="3 4">F1</strain>
    </source>
</reference>
<keyword evidence="4" id="KW-1185">Reference proteome</keyword>
<dbReference type="EMBL" id="AWTR02000075">
    <property type="protein sequence ID" value="ETZ06926.1"/>
    <property type="molecule type" value="Genomic_DNA"/>
</dbReference>
<gene>
    <name evidence="3" type="ORF">P618_200899</name>
</gene>
<feature type="chain" id="PRO_5004881309" evidence="2">
    <location>
        <begin position="22"/>
        <end position="244"/>
    </location>
</feature>
<name>W6TDS2_HOLOB</name>
<dbReference type="RefSeq" id="WP_024161214.1">
    <property type="nucleotide sequence ID" value="NZ_AWTR02000075.1"/>
</dbReference>
<evidence type="ECO:0000256" key="1">
    <source>
        <dbReference type="SAM" id="MobiDB-lite"/>
    </source>
</evidence>
<accession>W6TDS2</accession>